<protein>
    <submittedName>
        <fullName evidence="1">Uncharacterized protein</fullName>
    </submittedName>
</protein>
<gene>
    <name evidence="1" type="ORF">CHIRRI_LOCUS2040</name>
</gene>
<reference evidence="1" key="1">
    <citation type="submission" date="2022-01" db="EMBL/GenBank/DDBJ databases">
        <authorList>
            <person name="King R."/>
        </authorList>
    </citation>
    <scope>NUCLEOTIDE SEQUENCE</scope>
</reference>
<dbReference type="Gene3D" id="3.80.10.10">
    <property type="entry name" value="Ribonuclease Inhibitor"/>
    <property type="match status" value="1"/>
</dbReference>
<name>A0A9N9RLF2_9DIPT</name>
<sequence>MEREILASIGDNKYKVDLGSMTKSSFESIFESNNDIEEFDIWMEIENDDDLEKLKRLFNEKGANVKKLTWANWSKYTLSTADLSAMINCLPQLKFVQFSSWHTELTGEVAVESLELANLCCVDINECGNFIFDFLSAALPDNKLKCLKVKGVSEVDAKFSTFIKKQQTLKQLEICNGDFNTLDSLKDLKLESLRCILIERKDETDSQRTFLTELIKSQTELKSLDLLNDMDYSFCFVDDSVFAEICALSQLESLLINVDEISVDGIKSISNLTSLKNVEFKTNRDRALPVFQEFSSLKNTTLENLVLRLWSFDIPAETYTALGANYENLKSLRITLGTRHKISFFVGAFTNLESLSIKFGEANNPVEFSNVFDGDEDVKNSNLKKLRLDFWGSEMVDSNKFFKFLEIFENLESLEIKTKLPFCTEFVNQLAEKLNTIKVLKLVSFAISNDEVFGAEICDAFKQLRSKLRYANLTFLNLQQHDFGQELGEGEQGVSRAFTFDPFVEALKGVYTAKEYGFANIRIHNNLILTAGDEE</sequence>
<evidence type="ECO:0000313" key="1">
    <source>
        <dbReference type="EMBL" id="CAG9799065.1"/>
    </source>
</evidence>
<dbReference type="Proteomes" id="UP001153620">
    <property type="component" value="Chromosome 1"/>
</dbReference>
<reference evidence="1" key="2">
    <citation type="submission" date="2022-10" db="EMBL/GenBank/DDBJ databases">
        <authorList>
            <consortium name="ENA_rothamsted_submissions"/>
            <consortium name="culmorum"/>
            <person name="King R."/>
        </authorList>
    </citation>
    <scope>NUCLEOTIDE SEQUENCE</scope>
</reference>
<dbReference type="EMBL" id="OU895877">
    <property type="protein sequence ID" value="CAG9799065.1"/>
    <property type="molecule type" value="Genomic_DNA"/>
</dbReference>
<dbReference type="InterPro" id="IPR032675">
    <property type="entry name" value="LRR_dom_sf"/>
</dbReference>
<dbReference type="SUPFAM" id="SSF52047">
    <property type="entry name" value="RNI-like"/>
    <property type="match status" value="2"/>
</dbReference>
<dbReference type="OrthoDB" id="10396774at2759"/>
<organism evidence="1 2">
    <name type="scientific">Chironomus riparius</name>
    <dbReference type="NCBI Taxonomy" id="315576"/>
    <lineage>
        <taxon>Eukaryota</taxon>
        <taxon>Metazoa</taxon>
        <taxon>Ecdysozoa</taxon>
        <taxon>Arthropoda</taxon>
        <taxon>Hexapoda</taxon>
        <taxon>Insecta</taxon>
        <taxon>Pterygota</taxon>
        <taxon>Neoptera</taxon>
        <taxon>Endopterygota</taxon>
        <taxon>Diptera</taxon>
        <taxon>Nematocera</taxon>
        <taxon>Chironomoidea</taxon>
        <taxon>Chironomidae</taxon>
        <taxon>Chironominae</taxon>
        <taxon>Chironomus</taxon>
    </lineage>
</organism>
<dbReference type="AlphaFoldDB" id="A0A9N9RLF2"/>
<accession>A0A9N9RLF2</accession>
<evidence type="ECO:0000313" key="2">
    <source>
        <dbReference type="Proteomes" id="UP001153620"/>
    </source>
</evidence>
<keyword evidence="2" id="KW-1185">Reference proteome</keyword>
<proteinExistence type="predicted"/>